<keyword evidence="6 8" id="KW-0472">Membrane</keyword>
<keyword evidence="4 8" id="KW-0653">Protein transport</keyword>
<keyword evidence="5 8" id="KW-1133">Transmembrane helix</keyword>
<evidence type="ECO:0000256" key="7">
    <source>
        <dbReference type="ARBA" id="ARBA00025800"/>
    </source>
</evidence>
<dbReference type="Proteomes" id="UP000481153">
    <property type="component" value="Unassembled WGS sequence"/>
</dbReference>
<proteinExistence type="inferred from homology"/>
<dbReference type="GO" id="GO:0016192">
    <property type="term" value="P:vesicle-mediated transport"/>
    <property type="evidence" value="ECO:0007669"/>
    <property type="project" value="InterPro"/>
</dbReference>
<evidence type="ECO:0000313" key="9">
    <source>
        <dbReference type="EMBL" id="KAF0742514.1"/>
    </source>
</evidence>
<evidence type="ECO:0000256" key="8">
    <source>
        <dbReference type="RuleBase" id="RU363111"/>
    </source>
</evidence>
<dbReference type="GO" id="GO:0015031">
    <property type="term" value="P:protein transport"/>
    <property type="evidence" value="ECO:0007669"/>
    <property type="project" value="UniProtKB-KW"/>
</dbReference>
<dbReference type="VEuPathDB" id="FungiDB:AeMF1_012314"/>
<dbReference type="GO" id="GO:0005737">
    <property type="term" value="C:cytoplasm"/>
    <property type="evidence" value="ECO:0007669"/>
    <property type="project" value="UniProtKB-ARBA"/>
</dbReference>
<comment type="similarity">
    <text evidence="7 8">Belongs to the SFT2 family.</text>
</comment>
<feature type="transmembrane region" description="Helical" evidence="8">
    <location>
        <begin position="132"/>
        <end position="155"/>
    </location>
</feature>
<dbReference type="InterPro" id="IPR007305">
    <property type="entry name" value="Vesicle_transpt_Got1/SFT2"/>
</dbReference>
<feature type="transmembrane region" description="Helical" evidence="8">
    <location>
        <begin position="66"/>
        <end position="87"/>
    </location>
</feature>
<evidence type="ECO:0000256" key="2">
    <source>
        <dbReference type="ARBA" id="ARBA00022448"/>
    </source>
</evidence>
<keyword evidence="10" id="KW-1185">Reference proteome</keyword>
<evidence type="ECO:0000256" key="5">
    <source>
        <dbReference type="ARBA" id="ARBA00022989"/>
    </source>
</evidence>
<evidence type="ECO:0000256" key="6">
    <source>
        <dbReference type="ARBA" id="ARBA00023136"/>
    </source>
</evidence>
<dbReference type="PANTHER" id="PTHR23137">
    <property type="entry name" value="VESICLE TRANSPORT PROTEIN-RELATED"/>
    <property type="match status" value="1"/>
</dbReference>
<evidence type="ECO:0000313" key="10">
    <source>
        <dbReference type="Proteomes" id="UP000481153"/>
    </source>
</evidence>
<dbReference type="PANTHER" id="PTHR23137:SF6">
    <property type="entry name" value="VESICLE TRANSPORT PROTEIN"/>
    <property type="match status" value="1"/>
</dbReference>
<evidence type="ECO:0000256" key="1">
    <source>
        <dbReference type="ARBA" id="ARBA00004141"/>
    </source>
</evidence>
<evidence type="ECO:0000256" key="4">
    <source>
        <dbReference type="ARBA" id="ARBA00022927"/>
    </source>
</evidence>
<comment type="function">
    <text evidence="8">May be involved in fusion of retrograde transport vesicles derived from an endocytic compartment with the Golgi complex.</text>
</comment>
<dbReference type="EMBL" id="VJMJ01000027">
    <property type="protein sequence ID" value="KAF0742514.1"/>
    <property type="molecule type" value="Genomic_DNA"/>
</dbReference>
<dbReference type="GO" id="GO:0016020">
    <property type="term" value="C:membrane"/>
    <property type="evidence" value="ECO:0007669"/>
    <property type="project" value="UniProtKB-SubCell"/>
</dbReference>
<name>A0A6G0XPU3_9STRA</name>
<protein>
    <recommendedName>
        <fullName evidence="8">Vesicle transport protein</fullName>
    </recommendedName>
</protein>
<dbReference type="Pfam" id="PF04178">
    <property type="entry name" value="Got1"/>
    <property type="match status" value="1"/>
</dbReference>
<comment type="subcellular location">
    <subcellularLocation>
        <location evidence="1 8">Membrane</location>
        <topology evidence="1 8">Multi-pass membrane protein</topology>
    </subcellularLocation>
</comment>
<organism evidence="9 10">
    <name type="scientific">Aphanomyces euteiches</name>
    <dbReference type="NCBI Taxonomy" id="100861"/>
    <lineage>
        <taxon>Eukaryota</taxon>
        <taxon>Sar</taxon>
        <taxon>Stramenopiles</taxon>
        <taxon>Oomycota</taxon>
        <taxon>Saprolegniomycetes</taxon>
        <taxon>Saprolegniales</taxon>
        <taxon>Verrucalvaceae</taxon>
        <taxon>Aphanomyces</taxon>
    </lineage>
</organism>
<dbReference type="InterPro" id="IPR011691">
    <property type="entry name" value="Vesicle_transpt_SFT2"/>
</dbReference>
<dbReference type="GO" id="GO:0012505">
    <property type="term" value="C:endomembrane system"/>
    <property type="evidence" value="ECO:0007669"/>
    <property type="project" value="UniProtKB-ARBA"/>
</dbReference>
<comment type="caution">
    <text evidence="9">The sequence shown here is derived from an EMBL/GenBank/DDBJ whole genome shotgun (WGS) entry which is preliminary data.</text>
</comment>
<reference evidence="9 10" key="1">
    <citation type="submission" date="2019-07" db="EMBL/GenBank/DDBJ databases">
        <title>Genomics analysis of Aphanomyces spp. identifies a new class of oomycete effector associated with host adaptation.</title>
        <authorList>
            <person name="Gaulin E."/>
        </authorList>
    </citation>
    <scope>NUCLEOTIDE SEQUENCE [LARGE SCALE GENOMIC DNA]</scope>
    <source>
        <strain evidence="9 10">ATCC 201684</strain>
    </source>
</reference>
<accession>A0A6G0XPU3</accession>
<feature type="transmembrane region" description="Helical" evidence="8">
    <location>
        <begin position="99"/>
        <end position="120"/>
    </location>
</feature>
<sequence length="193" mass="20223">MDRVRILFGGTSSSSAPASSAVEATVAAISIKMPKLTMSAAAAPPKEDTLSDSSFGCTSLTKTQRLYGFIICFCLGYFINLLATVALLGGSRNGAKFGIIYSVGSVVSLCGSGFLAGPMEQIKSMAKPVRRVASAIFLVSIILVLVVAITVQSAIGSAGPLFSLSPVLRRCLVQCQLHSVWPQDDQNDGKQML</sequence>
<keyword evidence="2 8" id="KW-0813">Transport</keyword>
<dbReference type="AlphaFoldDB" id="A0A6G0XPU3"/>
<keyword evidence="3 8" id="KW-0812">Transmembrane</keyword>
<evidence type="ECO:0000256" key="3">
    <source>
        <dbReference type="ARBA" id="ARBA00022692"/>
    </source>
</evidence>
<gene>
    <name evidence="9" type="ORF">Ae201684_002607</name>
</gene>
<comment type="caution">
    <text evidence="8">Lacks conserved residue(s) required for the propagation of feature annotation.</text>
</comment>